<keyword evidence="1" id="KW-0812">Transmembrane</keyword>
<name>A0A5C6BVT9_9BACT</name>
<accession>A0A5C6BVT9</accession>
<proteinExistence type="predicted"/>
<keyword evidence="1" id="KW-1133">Transmembrane helix</keyword>
<evidence type="ECO:0000313" key="2">
    <source>
        <dbReference type="EMBL" id="TWU16002.1"/>
    </source>
</evidence>
<feature type="transmembrane region" description="Helical" evidence="1">
    <location>
        <begin position="32"/>
        <end position="52"/>
    </location>
</feature>
<comment type="caution">
    <text evidence="2">The sequence shown here is derived from an EMBL/GenBank/DDBJ whole genome shotgun (WGS) entry which is preliminary data.</text>
</comment>
<keyword evidence="3" id="KW-1185">Reference proteome</keyword>
<reference evidence="2 3" key="1">
    <citation type="journal article" date="2020" name="Antonie Van Leeuwenhoek">
        <title>Rhodopirellula heiligendammensis sp. nov., Rhodopirellula pilleata sp. nov., and Rhodopirellula solitaria sp. nov. isolated from natural or artificial marine surfaces in Northern Germany and California, USA, and emended description of the genus Rhodopirellula.</title>
        <authorList>
            <person name="Kallscheuer N."/>
            <person name="Wiegand S."/>
            <person name="Jogler M."/>
            <person name="Boedeker C."/>
            <person name="Peeters S.H."/>
            <person name="Rast P."/>
            <person name="Heuer A."/>
            <person name="Jetten M.S.M."/>
            <person name="Rohde M."/>
            <person name="Jogler C."/>
        </authorList>
    </citation>
    <scope>NUCLEOTIDE SEQUENCE [LARGE SCALE GENOMIC DNA]</scope>
    <source>
        <strain evidence="2 3">Poly21</strain>
    </source>
</reference>
<protein>
    <submittedName>
        <fullName evidence="2">Uncharacterized protein</fullName>
    </submittedName>
</protein>
<dbReference type="Proteomes" id="UP000319908">
    <property type="component" value="Unassembled WGS sequence"/>
</dbReference>
<evidence type="ECO:0000256" key="1">
    <source>
        <dbReference type="SAM" id="Phobius"/>
    </source>
</evidence>
<dbReference type="EMBL" id="SJPU01000002">
    <property type="protein sequence ID" value="TWU16002.1"/>
    <property type="molecule type" value="Genomic_DNA"/>
</dbReference>
<organism evidence="2 3">
    <name type="scientific">Allorhodopirellula heiligendammensis</name>
    <dbReference type="NCBI Taxonomy" id="2714739"/>
    <lineage>
        <taxon>Bacteria</taxon>
        <taxon>Pseudomonadati</taxon>
        <taxon>Planctomycetota</taxon>
        <taxon>Planctomycetia</taxon>
        <taxon>Pirellulales</taxon>
        <taxon>Pirellulaceae</taxon>
        <taxon>Allorhodopirellula</taxon>
    </lineage>
</organism>
<gene>
    <name evidence="2" type="ORF">Poly21_32060</name>
</gene>
<dbReference type="RefSeq" id="WP_146407747.1">
    <property type="nucleotide sequence ID" value="NZ_SJPU01000002.1"/>
</dbReference>
<dbReference type="AlphaFoldDB" id="A0A5C6BVT9"/>
<sequence>MQFTLRSLIRLTVVASLLFAFAQRCTRDVHPDALIVVMIVSIPLALFGLLLLTQSAFLAFSMWATSVEDLHHLSNARNCARMTGGGLVAITPAAYSVAMFLRDL</sequence>
<keyword evidence="1" id="KW-0472">Membrane</keyword>
<evidence type="ECO:0000313" key="3">
    <source>
        <dbReference type="Proteomes" id="UP000319908"/>
    </source>
</evidence>
<dbReference type="OrthoDB" id="9885759at2"/>